<gene>
    <name evidence="1" type="ORF">GCM10023321_55690</name>
</gene>
<accession>A0ABP9QQ11</accession>
<dbReference type="GO" id="GO:0003677">
    <property type="term" value="F:DNA binding"/>
    <property type="evidence" value="ECO:0007669"/>
    <property type="project" value="UniProtKB-KW"/>
</dbReference>
<dbReference type="Pfam" id="PF04237">
    <property type="entry name" value="YjbR"/>
    <property type="match status" value="1"/>
</dbReference>
<dbReference type="EMBL" id="BAABJP010000031">
    <property type="protein sequence ID" value="GAA5165552.1"/>
    <property type="molecule type" value="Genomic_DNA"/>
</dbReference>
<reference evidence="2" key="1">
    <citation type="journal article" date="2019" name="Int. J. Syst. Evol. Microbiol.">
        <title>The Global Catalogue of Microorganisms (GCM) 10K type strain sequencing project: providing services to taxonomists for standard genome sequencing and annotation.</title>
        <authorList>
            <consortium name="The Broad Institute Genomics Platform"/>
            <consortium name="The Broad Institute Genome Sequencing Center for Infectious Disease"/>
            <person name="Wu L."/>
            <person name="Ma J."/>
        </authorList>
    </citation>
    <scope>NUCLEOTIDE SEQUENCE [LARGE SCALE GENOMIC DNA]</scope>
    <source>
        <strain evidence="2">JCM 18303</strain>
    </source>
</reference>
<protein>
    <submittedName>
        <fullName evidence="1">MmcQ/YjbR family DNA-binding protein</fullName>
    </submittedName>
</protein>
<dbReference type="SUPFAM" id="SSF142906">
    <property type="entry name" value="YjbR-like"/>
    <property type="match status" value="1"/>
</dbReference>
<proteinExistence type="predicted"/>
<dbReference type="Proteomes" id="UP001428817">
    <property type="component" value="Unassembled WGS sequence"/>
</dbReference>
<evidence type="ECO:0000313" key="2">
    <source>
        <dbReference type="Proteomes" id="UP001428817"/>
    </source>
</evidence>
<dbReference type="InterPro" id="IPR058532">
    <property type="entry name" value="YjbR/MT2646/Rv2570-like"/>
</dbReference>
<sequence length="126" mass="14294">MTDPVQAGALDRLRPLCLAMPEATERLSHGEPTWFVRGKKVFVMFAGRHHDDRVGFWCAATAEERDALVAERPDRFFVPPYVGVRGWLGVYLDVPDVDWTEVDELVREAFRMVAPKRLAAQLDEPG</sequence>
<keyword evidence="2" id="KW-1185">Reference proteome</keyword>
<dbReference type="InterPro" id="IPR038056">
    <property type="entry name" value="YjbR-like_sf"/>
</dbReference>
<evidence type="ECO:0000313" key="1">
    <source>
        <dbReference type="EMBL" id="GAA5165552.1"/>
    </source>
</evidence>
<name>A0ABP9QQ11_9PSEU</name>
<comment type="caution">
    <text evidence="1">The sequence shown here is derived from an EMBL/GenBank/DDBJ whole genome shotgun (WGS) entry which is preliminary data.</text>
</comment>
<organism evidence="1 2">
    <name type="scientific">Pseudonocardia eucalypti</name>
    <dbReference type="NCBI Taxonomy" id="648755"/>
    <lineage>
        <taxon>Bacteria</taxon>
        <taxon>Bacillati</taxon>
        <taxon>Actinomycetota</taxon>
        <taxon>Actinomycetes</taxon>
        <taxon>Pseudonocardiales</taxon>
        <taxon>Pseudonocardiaceae</taxon>
        <taxon>Pseudonocardia</taxon>
    </lineage>
</organism>
<keyword evidence="1" id="KW-0238">DNA-binding</keyword>
<dbReference type="Gene3D" id="3.90.1150.30">
    <property type="match status" value="1"/>
</dbReference>